<evidence type="ECO:0000313" key="7">
    <source>
        <dbReference type="EMBL" id="KAI6650524.1"/>
    </source>
</evidence>
<reference evidence="7 8" key="1">
    <citation type="journal article" date="2023" name="BMC Biol.">
        <title>The compact genome of the sponge Oopsacas minuta (Hexactinellida) is lacking key metazoan core genes.</title>
        <authorList>
            <person name="Santini S."/>
            <person name="Schenkelaars Q."/>
            <person name="Jourda C."/>
            <person name="Duchesne M."/>
            <person name="Belahbib H."/>
            <person name="Rocher C."/>
            <person name="Selva M."/>
            <person name="Riesgo A."/>
            <person name="Vervoort M."/>
            <person name="Leys S.P."/>
            <person name="Kodjabachian L."/>
            <person name="Le Bivic A."/>
            <person name="Borchiellini C."/>
            <person name="Claverie J.M."/>
            <person name="Renard E."/>
        </authorList>
    </citation>
    <scope>NUCLEOTIDE SEQUENCE [LARGE SCALE GENOMIC DNA]</scope>
    <source>
        <strain evidence="7">SPO-2</strain>
    </source>
</reference>
<feature type="domain" description="AN1-type" evidence="6">
    <location>
        <begin position="240"/>
        <end position="287"/>
    </location>
</feature>
<dbReference type="AlphaFoldDB" id="A0AAV7JPR4"/>
<proteinExistence type="predicted"/>
<keyword evidence="8" id="KW-1185">Reference proteome</keyword>
<feature type="domain" description="Ubiquitin-like" evidence="5">
    <location>
        <begin position="1"/>
        <end position="70"/>
    </location>
</feature>
<evidence type="ECO:0000259" key="5">
    <source>
        <dbReference type="PROSITE" id="PS50053"/>
    </source>
</evidence>
<dbReference type="PROSITE" id="PS51039">
    <property type="entry name" value="ZF_AN1"/>
    <property type="match status" value="1"/>
</dbReference>
<dbReference type="PANTHER" id="PTHR46728">
    <property type="entry name" value="AN1-TYPE ZINC FINGER PROTEIN 4"/>
    <property type="match status" value="1"/>
</dbReference>
<dbReference type="Pfam" id="PF00240">
    <property type="entry name" value="ubiquitin"/>
    <property type="match status" value="1"/>
</dbReference>
<dbReference type="Proteomes" id="UP001165289">
    <property type="component" value="Unassembled WGS sequence"/>
</dbReference>
<dbReference type="InterPro" id="IPR035896">
    <property type="entry name" value="AN1-like_Znf"/>
</dbReference>
<dbReference type="SUPFAM" id="SSF118310">
    <property type="entry name" value="AN1-like Zinc finger"/>
    <property type="match status" value="1"/>
</dbReference>
<dbReference type="InterPro" id="IPR053061">
    <property type="entry name" value="AN1-type_zinc_finger"/>
</dbReference>
<keyword evidence="1" id="KW-0479">Metal-binding</keyword>
<dbReference type="InterPro" id="IPR000058">
    <property type="entry name" value="Znf_AN1"/>
</dbReference>
<evidence type="ECO:0000256" key="2">
    <source>
        <dbReference type="ARBA" id="ARBA00022771"/>
    </source>
</evidence>
<evidence type="ECO:0000313" key="8">
    <source>
        <dbReference type="Proteomes" id="UP001165289"/>
    </source>
</evidence>
<dbReference type="InterPro" id="IPR029071">
    <property type="entry name" value="Ubiquitin-like_domsf"/>
</dbReference>
<protein>
    <submittedName>
        <fullName evidence="7">AN1-type zinc finger protein 4</fullName>
    </submittedName>
</protein>
<dbReference type="SMART" id="SM00154">
    <property type="entry name" value="ZnF_AN1"/>
    <property type="match status" value="1"/>
</dbReference>
<accession>A0AAV7JPR4</accession>
<gene>
    <name evidence="7" type="ORF">LOD99_7575</name>
</gene>
<dbReference type="Pfam" id="PF01428">
    <property type="entry name" value="zf-AN1"/>
    <property type="match status" value="1"/>
</dbReference>
<keyword evidence="3" id="KW-0862">Zinc</keyword>
<dbReference type="InterPro" id="IPR000626">
    <property type="entry name" value="Ubiquitin-like_dom"/>
</dbReference>
<keyword evidence="2 4" id="KW-0863">Zinc-finger</keyword>
<dbReference type="SUPFAM" id="SSF54236">
    <property type="entry name" value="Ubiquitin-like"/>
    <property type="match status" value="1"/>
</dbReference>
<sequence>MEIIVEPVSGEPFIITVNRFLTVFSLKLKLQRLLGLPISQMILVHNHQELGDDNTLCEYGIITGSRIQLLEDSAQSSAQDSEEDYYNRLTILLVDGDNLNVIQMGDSSDWEANGFAEQWEDLVQQYEALQNQRRESYSPETNRFRRKVEQMKQKLQKRKKKINIDIPTSTLLPERSTSRTGNSYLNSVAYKQSNNYSHDTDHVTELPSINRGVTELKKEMTSQVRVPLSLPSIKPSEEPHKKKPRCTVCNKKLRILSAFVCKCKKQFCSKHRYAETHTCDYNYKEEERKLLAKNNPLVVASKLPKI</sequence>
<organism evidence="7 8">
    <name type="scientific">Oopsacas minuta</name>
    <dbReference type="NCBI Taxonomy" id="111878"/>
    <lineage>
        <taxon>Eukaryota</taxon>
        <taxon>Metazoa</taxon>
        <taxon>Porifera</taxon>
        <taxon>Hexactinellida</taxon>
        <taxon>Hexasterophora</taxon>
        <taxon>Lyssacinosida</taxon>
        <taxon>Leucopsacidae</taxon>
        <taxon>Oopsacas</taxon>
    </lineage>
</organism>
<dbReference type="PROSITE" id="PS50053">
    <property type="entry name" value="UBIQUITIN_2"/>
    <property type="match status" value="1"/>
</dbReference>
<dbReference type="EMBL" id="JAKMXF010000310">
    <property type="protein sequence ID" value="KAI6650524.1"/>
    <property type="molecule type" value="Genomic_DNA"/>
</dbReference>
<dbReference type="PANTHER" id="PTHR46728:SF1">
    <property type="entry name" value="AN1-TYPE ZINC FINGER PROTEIN 4"/>
    <property type="match status" value="1"/>
</dbReference>
<name>A0AAV7JPR4_9METZ</name>
<evidence type="ECO:0000256" key="3">
    <source>
        <dbReference type="ARBA" id="ARBA00022833"/>
    </source>
</evidence>
<dbReference type="SMART" id="SM00213">
    <property type="entry name" value="UBQ"/>
    <property type="match status" value="1"/>
</dbReference>
<dbReference type="Gene3D" id="4.10.1110.10">
    <property type="entry name" value="AN1-like Zinc finger"/>
    <property type="match status" value="1"/>
</dbReference>
<dbReference type="Gene3D" id="3.10.20.90">
    <property type="entry name" value="Phosphatidylinositol 3-kinase Catalytic Subunit, Chain A, domain 1"/>
    <property type="match status" value="1"/>
</dbReference>
<evidence type="ECO:0000256" key="1">
    <source>
        <dbReference type="ARBA" id="ARBA00022723"/>
    </source>
</evidence>
<comment type="caution">
    <text evidence="7">The sequence shown here is derived from an EMBL/GenBank/DDBJ whole genome shotgun (WGS) entry which is preliminary data.</text>
</comment>
<dbReference type="GO" id="GO:0008270">
    <property type="term" value="F:zinc ion binding"/>
    <property type="evidence" value="ECO:0007669"/>
    <property type="project" value="UniProtKB-KW"/>
</dbReference>
<evidence type="ECO:0000256" key="4">
    <source>
        <dbReference type="PROSITE-ProRule" id="PRU00449"/>
    </source>
</evidence>
<evidence type="ECO:0000259" key="6">
    <source>
        <dbReference type="PROSITE" id="PS51039"/>
    </source>
</evidence>